<dbReference type="Gene3D" id="3.20.20.70">
    <property type="entry name" value="Aldolase class I"/>
    <property type="match status" value="1"/>
</dbReference>
<evidence type="ECO:0000259" key="11">
    <source>
        <dbReference type="Pfam" id="PF00697"/>
    </source>
</evidence>
<comment type="pathway">
    <text evidence="2 10">Amino-acid biosynthesis; L-tryptophan biosynthesis; L-tryptophan from chorismate: step 3/5.</text>
</comment>
<comment type="similarity">
    <text evidence="3 10">Belongs to the TrpF family.</text>
</comment>
<evidence type="ECO:0000256" key="1">
    <source>
        <dbReference type="ARBA" id="ARBA00001164"/>
    </source>
</evidence>
<dbReference type="RefSeq" id="WP_307903729.1">
    <property type="nucleotide sequence ID" value="NZ_AP027059.1"/>
</dbReference>
<dbReference type="InterPro" id="IPR001240">
    <property type="entry name" value="PRAI_dom"/>
</dbReference>
<dbReference type="GO" id="GO:0000162">
    <property type="term" value="P:L-tryptophan biosynthetic process"/>
    <property type="evidence" value="ECO:0007669"/>
    <property type="project" value="UniProtKB-UniRule"/>
</dbReference>
<dbReference type="KEGG" id="haby:HLVA_14490"/>
<dbReference type="EMBL" id="AP027059">
    <property type="protein sequence ID" value="BDU50880.1"/>
    <property type="molecule type" value="Genomic_DNA"/>
</dbReference>
<dbReference type="InterPro" id="IPR011060">
    <property type="entry name" value="RibuloseP-bd_barrel"/>
</dbReference>
<dbReference type="InterPro" id="IPR044643">
    <property type="entry name" value="TrpF_fam"/>
</dbReference>
<evidence type="ECO:0000256" key="10">
    <source>
        <dbReference type="HAMAP-Rule" id="MF_00135"/>
    </source>
</evidence>
<dbReference type="GO" id="GO:0004640">
    <property type="term" value="F:phosphoribosylanthranilate isomerase activity"/>
    <property type="evidence" value="ECO:0007669"/>
    <property type="project" value="UniProtKB-UniRule"/>
</dbReference>
<organism evidence="12 13">
    <name type="scientific">Haliovirga abyssi</name>
    <dbReference type="NCBI Taxonomy" id="2996794"/>
    <lineage>
        <taxon>Bacteria</taxon>
        <taxon>Fusobacteriati</taxon>
        <taxon>Fusobacteriota</taxon>
        <taxon>Fusobacteriia</taxon>
        <taxon>Fusobacteriales</taxon>
        <taxon>Haliovirgaceae</taxon>
        <taxon>Haliovirga</taxon>
    </lineage>
</organism>
<gene>
    <name evidence="10 12" type="primary">trpF</name>
    <name evidence="12" type="ORF">HLVA_14490</name>
</gene>
<keyword evidence="13" id="KW-1185">Reference proteome</keyword>
<feature type="domain" description="N-(5'phosphoribosyl) anthranilate isomerase (PRAI)" evidence="11">
    <location>
        <begin position="5"/>
        <end position="199"/>
    </location>
</feature>
<evidence type="ECO:0000256" key="2">
    <source>
        <dbReference type="ARBA" id="ARBA00004664"/>
    </source>
</evidence>
<dbReference type="FunFam" id="3.20.20.70:FF:000075">
    <property type="entry name" value="Tryptophan biosynthesis protein TRP1"/>
    <property type="match status" value="1"/>
</dbReference>
<dbReference type="InterPro" id="IPR013785">
    <property type="entry name" value="Aldolase_TIM"/>
</dbReference>
<dbReference type="SUPFAM" id="SSF51366">
    <property type="entry name" value="Ribulose-phoshate binding barrel"/>
    <property type="match status" value="1"/>
</dbReference>
<comment type="catalytic activity">
    <reaction evidence="1 10">
        <text>N-(5-phospho-beta-D-ribosyl)anthranilate = 1-(2-carboxyphenylamino)-1-deoxy-D-ribulose 5-phosphate</text>
        <dbReference type="Rhea" id="RHEA:21540"/>
        <dbReference type="ChEBI" id="CHEBI:18277"/>
        <dbReference type="ChEBI" id="CHEBI:58613"/>
        <dbReference type="EC" id="5.3.1.24"/>
    </reaction>
</comment>
<keyword evidence="7 10" id="KW-0822">Tryptophan biosynthesis</keyword>
<sequence>MNVKVKICGITRLEDAQVAIENGVDALGFIFYKKSKRYIEPNKVKEIIKNIPPFISKVGVFVNEDINDIKRIGKELKLDILQLHGEESVEYLKELEKGFTVVKAFRIKDIRELEKIKDYKIKWFLLDTYSSKEYGGTGEKFNWEIVKEAKKYGKVILAGGLNSENIKLAIDELKPYGVDISSGVEIDKGIKDRKKIIDIMRIIKDD</sequence>
<keyword evidence="9 10" id="KW-0413">Isomerase</keyword>
<accession>A0AAU9E367</accession>
<protein>
    <recommendedName>
        <fullName evidence="5 10">N-(5'-phosphoribosyl)anthranilate isomerase</fullName>
        <shortName evidence="10">PRAI</shortName>
        <ecNumber evidence="4 10">5.3.1.24</ecNumber>
    </recommendedName>
</protein>
<evidence type="ECO:0000256" key="3">
    <source>
        <dbReference type="ARBA" id="ARBA00007571"/>
    </source>
</evidence>
<dbReference type="PANTHER" id="PTHR42894">
    <property type="entry name" value="N-(5'-PHOSPHORIBOSYL)ANTHRANILATE ISOMERASE"/>
    <property type="match status" value="1"/>
</dbReference>
<dbReference type="PANTHER" id="PTHR42894:SF1">
    <property type="entry name" value="N-(5'-PHOSPHORIBOSYL)ANTHRANILATE ISOMERASE"/>
    <property type="match status" value="1"/>
</dbReference>
<keyword evidence="6 10" id="KW-0028">Amino-acid biosynthesis</keyword>
<dbReference type="AlphaFoldDB" id="A0AAU9E367"/>
<evidence type="ECO:0000256" key="7">
    <source>
        <dbReference type="ARBA" id="ARBA00022822"/>
    </source>
</evidence>
<dbReference type="EC" id="5.3.1.24" evidence="4 10"/>
<evidence type="ECO:0000256" key="9">
    <source>
        <dbReference type="ARBA" id="ARBA00023235"/>
    </source>
</evidence>
<evidence type="ECO:0000256" key="4">
    <source>
        <dbReference type="ARBA" id="ARBA00012572"/>
    </source>
</evidence>
<evidence type="ECO:0000313" key="12">
    <source>
        <dbReference type="EMBL" id="BDU50880.1"/>
    </source>
</evidence>
<evidence type="ECO:0000256" key="5">
    <source>
        <dbReference type="ARBA" id="ARBA00022272"/>
    </source>
</evidence>
<dbReference type="NCBIfam" id="NF002298">
    <property type="entry name" value="PRK01222.1-4"/>
    <property type="match status" value="1"/>
</dbReference>
<dbReference type="HAMAP" id="MF_00135">
    <property type="entry name" value="PRAI"/>
    <property type="match status" value="1"/>
</dbReference>
<name>A0AAU9E367_9FUSO</name>
<evidence type="ECO:0000313" key="13">
    <source>
        <dbReference type="Proteomes" id="UP001321582"/>
    </source>
</evidence>
<reference evidence="12 13" key="1">
    <citation type="submission" date="2022-11" db="EMBL/GenBank/DDBJ databases">
        <title>Haliovirga abyssi gen. nov., sp. nov., a mesophilic fermentative bacterium isolated from the Iheya North hydrothermal field and the proposal of Haliovirgaceae fam. nov.</title>
        <authorList>
            <person name="Miyazaki U."/>
            <person name="Tame A."/>
            <person name="Miyazaki J."/>
            <person name="Takai K."/>
            <person name="Sawayama S."/>
            <person name="Kitajima M."/>
            <person name="Okamoto A."/>
            <person name="Nakagawa S."/>
        </authorList>
    </citation>
    <scope>NUCLEOTIDE SEQUENCE [LARGE SCALE GENOMIC DNA]</scope>
    <source>
        <strain evidence="12 13">IC12</strain>
    </source>
</reference>
<dbReference type="CDD" id="cd00405">
    <property type="entry name" value="PRAI"/>
    <property type="match status" value="1"/>
</dbReference>
<evidence type="ECO:0000256" key="8">
    <source>
        <dbReference type="ARBA" id="ARBA00023141"/>
    </source>
</evidence>
<keyword evidence="8 10" id="KW-0057">Aromatic amino acid biosynthesis</keyword>
<dbReference type="Proteomes" id="UP001321582">
    <property type="component" value="Chromosome"/>
</dbReference>
<evidence type="ECO:0000256" key="6">
    <source>
        <dbReference type="ARBA" id="ARBA00022605"/>
    </source>
</evidence>
<proteinExistence type="inferred from homology"/>
<dbReference type="Pfam" id="PF00697">
    <property type="entry name" value="PRAI"/>
    <property type="match status" value="1"/>
</dbReference>